<evidence type="ECO:0000256" key="2">
    <source>
        <dbReference type="ARBA" id="ARBA00005065"/>
    </source>
</evidence>
<dbReference type="Gene3D" id="3.40.50.10800">
    <property type="entry name" value="NadA-like"/>
    <property type="match status" value="3"/>
</dbReference>
<dbReference type="GO" id="GO:0051539">
    <property type="term" value="F:4 iron, 4 sulfur cluster binding"/>
    <property type="evidence" value="ECO:0007669"/>
    <property type="project" value="UniProtKB-KW"/>
</dbReference>
<dbReference type="Pfam" id="PF02445">
    <property type="entry name" value="NadA"/>
    <property type="match status" value="1"/>
</dbReference>
<dbReference type="GO" id="GO:0005829">
    <property type="term" value="C:cytosol"/>
    <property type="evidence" value="ECO:0007669"/>
    <property type="project" value="TreeGrafter"/>
</dbReference>
<organism evidence="11 12">
    <name type="scientific">Anaerosalibacter massiliensis</name>
    <dbReference type="NCBI Taxonomy" id="1347392"/>
    <lineage>
        <taxon>Bacteria</taxon>
        <taxon>Bacillati</taxon>
        <taxon>Bacillota</taxon>
        <taxon>Tissierellia</taxon>
        <taxon>Tissierellales</taxon>
        <taxon>Sporanaerobacteraceae</taxon>
        <taxon>Anaerosalibacter</taxon>
    </lineage>
</organism>
<dbReference type="GO" id="GO:0034628">
    <property type="term" value="P:'de novo' NAD+ biosynthetic process from L-aspartate"/>
    <property type="evidence" value="ECO:0007669"/>
    <property type="project" value="TreeGrafter"/>
</dbReference>
<dbReference type="InterPro" id="IPR003473">
    <property type="entry name" value="NadA"/>
</dbReference>
<evidence type="ECO:0000313" key="11">
    <source>
        <dbReference type="EMBL" id="MCR2044926.1"/>
    </source>
</evidence>
<dbReference type="AlphaFoldDB" id="A0A9X2S8B3"/>
<dbReference type="EC" id="2.5.1.72" evidence="3 10"/>
<evidence type="ECO:0000256" key="7">
    <source>
        <dbReference type="ARBA" id="ARBA00022723"/>
    </source>
</evidence>
<evidence type="ECO:0000256" key="5">
    <source>
        <dbReference type="ARBA" id="ARBA00022642"/>
    </source>
</evidence>
<keyword evidence="6 11" id="KW-0808">Transferase</keyword>
<keyword evidence="9" id="KW-0411">Iron-sulfur</keyword>
<comment type="caution">
    <text evidence="11">The sequence shown here is derived from an EMBL/GenBank/DDBJ whole genome shotgun (WGS) entry which is preliminary data.</text>
</comment>
<evidence type="ECO:0000256" key="1">
    <source>
        <dbReference type="ARBA" id="ARBA00001966"/>
    </source>
</evidence>
<dbReference type="Proteomes" id="UP001142078">
    <property type="component" value="Unassembled WGS sequence"/>
</dbReference>
<evidence type="ECO:0000256" key="6">
    <source>
        <dbReference type="ARBA" id="ARBA00022679"/>
    </source>
</evidence>
<dbReference type="RefSeq" id="WP_042678562.1">
    <property type="nucleotide sequence ID" value="NZ_CABKTM010000006.1"/>
</dbReference>
<dbReference type="EMBL" id="JANJZL010000010">
    <property type="protein sequence ID" value="MCR2044926.1"/>
    <property type="molecule type" value="Genomic_DNA"/>
</dbReference>
<dbReference type="GO" id="GO:0046872">
    <property type="term" value="F:metal ion binding"/>
    <property type="evidence" value="ECO:0007669"/>
    <property type="project" value="UniProtKB-KW"/>
</dbReference>
<reference evidence="11" key="1">
    <citation type="submission" date="2022-07" db="EMBL/GenBank/DDBJ databases">
        <title>Enhanced cultured diversity of the mouse gut microbiota enables custom-made synthetic communities.</title>
        <authorList>
            <person name="Afrizal A."/>
        </authorList>
    </citation>
    <scope>NUCLEOTIDE SEQUENCE</scope>
    <source>
        <strain evidence="11">DSM 29482</strain>
    </source>
</reference>
<keyword evidence="5" id="KW-0662">Pyridine nucleotide biosynthesis</keyword>
<gene>
    <name evidence="11" type="primary">nadA</name>
    <name evidence="11" type="ORF">NSA23_12505</name>
</gene>
<evidence type="ECO:0000256" key="10">
    <source>
        <dbReference type="NCBIfam" id="TIGR00550"/>
    </source>
</evidence>
<keyword evidence="12" id="KW-1185">Reference proteome</keyword>
<sequence length="302" mass="34462">MKNYKEEILRLKKEKNAAILAHYYVRDEIQELADYVGDSYYLSKIGLELDCEIIVFCGVSFMAECAKILSPNKKVLLPNTEAKCSMAKLASQKDVISMKKKHKNAKVVSYVNSLTEVKAVSDACCTSSNAYNVIKNIDANEIIFIPDKHLGNHVQEKFPDKKLILWDGSCDVHDNISAKDILNYKEKFNSKLIVLVHPECKKEVRKLANFIGSTGQIIDYIRKCDSKDFLVITEDGILYELKNRYPNKRFHSLNIICNPMKCITLKDLYNSLLLEKNEIVLEESLRVAANKSLLNMLELATR</sequence>
<dbReference type="OrthoDB" id="9801204at2"/>
<dbReference type="GO" id="GO:0008987">
    <property type="term" value="F:quinolinate synthetase A activity"/>
    <property type="evidence" value="ECO:0007669"/>
    <property type="project" value="UniProtKB-UniRule"/>
</dbReference>
<keyword evidence="7" id="KW-0479">Metal-binding</keyword>
<dbReference type="SUPFAM" id="SSF142754">
    <property type="entry name" value="NadA-like"/>
    <property type="match status" value="1"/>
</dbReference>
<keyword evidence="4" id="KW-0004">4Fe-4S</keyword>
<dbReference type="PANTHER" id="PTHR30573">
    <property type="entry name" value="QUINOLINATE SYNTHETASE A"/>
    <property type="match status" value="1"/>
</dbReference>
<evidence type="ECO:0000256" key="8">
    <source>
        <dbReference type="ARBA" id="ARBA00023004"/>
    </source>
</evidence>
<name>A0A9X2S8B3_9FIRM</name>
<evidence type="ECO:0000313" key="12">
    <source>
        <dbReference type="Proteomes" id="UP001142078"/>
    </source>
</evidence>
<dbReference type="PANTHER" id="PTHR30573:SF0">
    <property type="entry name" value="QUINOLINATE SYNTHASE, CHLOROPLASTIC"/>
    <property type="match status" value="1"/>
</dbReference>
<dbReference type="NCBIfam" id="TIGR00550">
    <property type="entry name" value="nadA"/>
    <property type="match status" value="1"/>
</dbReference>
<proteinExistence type="predicted"/>
<keyword evidence="8" id="KW-0408">Iron</keyword>
<comment type="cofactor">
    <cofactor evidence="1">
        <name>[4Fe-4S] cluster</name>
        <dbReference type="ChEBI" id="CHEBI:49883"/>
    </cofactor>
</comment>
<evidence type="ECO:0000256" key="4">
    <source>
        <dbReference type="ARBA" id="ARBA00022485"/>
    </source>
</evidence>
<dbReference type="InterPro" id="IPR036094">
    <property type="entry name" value="NadA_sf"/>
</dbReference>
<comment type="pathway">
    <text evidence="2">Cofactor biosynthesis; NAD(+) biosynthesis; quinolinate from iminoaspartate: step 1/1.</text>
</comment>
<evidence type="ECO:0000256" key="9">
    <source>
        <dbReference type="ARBA" id="ARBA00023014"/>
    </source>
</evidence>
<protein>
    <recommendedName>
        <fullName evidence="3 10">Quinolinate synthase</fullName>
        <ecNumber evidence="3 10">2.5.1.72</ecNumber>
    </recommendedName>
</protein>
<accession>A0A9X2S8B3</accession>
<dbReference type="NCBIfam" id="NF006878">
    <property type="entry name" value="PRK09375.1-2"/>
    <property type="match status" value="1"/>
</dbReference>
<evidence type="ECO:0000256" key="3">
    <source>
        <dbReference type="ARBA" id="ARBA00012669"/>
    </source>
</evidence>